<feature type="repeat" description="PPR" evidence="2">
    <location>
        <begin position="1027"/>
        <end position="1061"/>
    </location>
</feature>
<feature type="repeat" description="PPR" evidence="2">
    <location>
        <begin position="1097"/>
        <end position="1131"/>
    </location>
</feature>
<feature type="repeat" description="PPR" evidence="2">
    <location>
        <begin position="264"/>
        <end position="298"/>
    </location>
</feature>
<organism evidence="3 4">
    <name type="scientific">Camellia sinensis var. sinensis</name>
    <name type="common">China tea</name>
    <dbReference type="NCBI Taxonomy" id="542762"/>
    <lineage>
        <taxon>Eukaryota</taxon>
        <taxon>Viridiplantae</taxon>
        <taxon>Streptophyta</taxon>
        <taxon>Embryophyta</taxon>
        <taxon>Tracheophyta</taxon>
        <taxon>Spermatophyta</taxon>
        <taxon>Magnoliopsida</taxon>
        <taxon>eudicotyledons</taxon>
        <taxon>Gunneridae</taxon>
        <taxon>Pentapetalae</taxon>
        <taxon>asterids</taxon>
        <taxon>Ericales</taxon>
        <taxon>Theaceae</taxon>
        <taxon>Camellia</taxon>
    </lineage>
</organism>
<dbReference type="Pfam" id="PF12854">
    <property type="entry name" value="PPR_1"/>
    <property type="match status" value="1"/>
</dbReference>
<dbReference type="EMBL" id="SDRB02002429">
    <property type="protein sequence ID" value="THG19421.1"/>
    <property type="molecule type" value="Genomic_DNA"/>
</dbReference>
<evidence type="ECO:0000313" key="3">
    <source>
        <dbReference type="EMBL" id="THG19421.1"/>
    </source>
</evidence>
<keyword evidence="4" id="KW-1185">Reference proteome</keyword>
<dbReference type="Pfam" id="PF13041">
    <property type="entry name" value="PPR_2"/>
    <property type="match status" value="3"/>
</dbReference>
<feature type="repeat" description="PPR" evidence="2">
    <location>
        <begin position="191"/>
        <end position="225"/>
    </location>
</feature>
<dbReference type="Proteomes" id="UP000306102">
    <property type="component" value="Unassembled WGS sequence"/>
</dbReference>
<feature type="repeat" description="PPR" evidence="2">
    <location>
        <begin position="436"/>
        <end position="470"/>
    </location>
</feature>
<dbReference type="GO" id="GO:0003729">
    <property type="term" value="F:mRNA binding"/>
    <property type="evidence" value="ECO:0007669"/>
    <property type="project" value="TreeGrafter"/>
</dbReference>
<feature type="repeat" description="PPR" evidence="2">
    <location>
        <begin position="1132"/>
        <end position="1166"/>
    </location>
</feature>
<gene>
    <name evidence="3" type="ORF">TEA_029990</name>
</gene>
<proteinExistence type="predicted"/>
<accession>A0A4S4ERH9</accession>
<feature type="repeat" description="PPR" evidence="2">
    <location>
        <begin position="817"/>
        <end position="851"/>
    </location>
</feature>
<dbReference type="AlphaFoldDB" id="A0A4S4ERH9"/>
<name>A0A4S4ERH9_CAMSN</name>
<dbReference type="InterPro" id="IPR011990">
    <property type="entry name" value="TPR-like_helical_dom_sf"/>
</dbReference>
<comment type="caution">
    <text evidence="3">The sequence shown here is derived from an EMBL/GenBank/DDBJ whole genome shotgun (WGS) entry which is preliminary data.</text>
</comment>
<evidence type="ECO:0000256" key="2">
    <source>
        <dbReference type="PROSITE-ProRule" id="PRU00708"/>
    </source>
</evidence>
<feature type="repeat" description="PPR" evidence="2">
    <location>
        <begin position="1062"/>
        <end position="1096"/>
    </location>
</feature>
<feature type="repeat" description="PPR" evidence="2">
    <location>
        <begin position="747"/>
        <end position="781"/>
    </location>
</feature>
<dbReference type="Gene3D" id="1.25.40.10">
    <property type="entry name" value="Tetratricopeptide repeat domain"/>
    <property type="match status" value="9"/>
</dbReference>
<protein>
    <recommendedName>
        <fullName evidence="5">Pentacotripeptide-repeat region of PRORP domain-containing protein</fullName>
    </recommendedName>
</protein>
<dbReference type="InterPro" id="IPR002885">
    <property type="entry name" value="PPR_rpt"/>
</dbReference>
<reference evidence="3 4" key="1">
    <citation type="journal article" date="2018" name="Proc. Natl. Acad. Sci. U.S.A.">
        <title>Draft genome sequence of Camellia sinensis var. sinensis provides insights into the evolution of the tea genome and tea quality.</title>
        <authorList>
            <person name="Wei C."/>
            <person name="Yang H."/>
            <person name="Wang S."/>
            <person name="Zhao J."/>
            <person name="Liu C."/>
            <person name="Gao L."/>
            <person name="Xia E."/>
            <person name="Lu Y."/>
            <person name="Tai Y."/>
            <person name="She G."/>
            <person name="Sun J."/>
            <person name="Cao H."/>
            <person name="Tong W."/>
            <person name="Gao Q."/>
            <person name="Li Y."/>
            <person name="Deng W."/>
            <person name="Jiang X."/>
            <person name="Wang W."/>
            <person name="Chen Q."/>
            <person name="Zhang S."/>
            <person name="Li H."/>
            <person name="Wu J."/>
            <person name="Wang P."/>
            <person name="Li P."/>
            <person name="Shi C."/>
            <person name="Zheng F."/>
            <person name="Jian J."/>
            <person name="Huang B."/>
            <person name="Shan D."/>
            <person name="Shi M."/>
            <person name="Fang C."/>
            <person name="Yue Y."/>
            <person name="Li F."/>
            <person name="Li D."/>
            <person name="Wei S."/>
            <person name="Han B."/>
            <person name="Jiang C."/>
            <person name="Yin Y."/>
            <person name="Xia T."/>
            <person name="Zhang Z."/>
            <person name="Bennetzen J.L."/>
            <person name="Zhao S."/>
            <person name="Wan X."/>
        </authorList>
    </citation>
    <scope>NUCLEOTIDE SEQUENCE [LARGE SCALE GENOMIC DNA]</scope>
    <source>
        <strain evidence="4">cv. Shuchazao</strain>
        <tissue evidence="3">Leaf</tissue>
    </source>
</reference>
<dbReference type="PANTHER" id="PTHR47932:SF46">
    <property type="entry name" value="OS01G0611900 PROTEIN"/>
    <property type="match status" value="1"/>
</dbReference>
<dbReference type="NCBIfam" id="TIGR00756">
    <property type="entry name" value="PPR"/>
    <property type="match status" value="7"/>
</dbReference>
<feature type="repeat" description="PPR" evidence="2">
    <location>
        <begin position="401"/>
        <end position="435"/>
    </location>
</feature>
<evidence type="ECO:0000256" key="1">
    <source>
        <dbReference type="ARBA" id="ARBA00022737"/>
    </source>
</evidence>
<dbReference type="Pfam" id="PF13812">
    <property type="entry name" value="PPR_3"/>
    <property type="match status" value="1"/>
</dbReference>
<dbReference type="STRING" id="542762.A0A4S4ERH9"/>
<dbReference type="PANTHER" id="PTHR47932">
    <property type="entry name" value="ATPASE EXPRESSION PROTEIN 3"/>
    <property type="match status" value="1"/>
</dbReference>
<keyword evidence="1" id="KW-0677">Repeat</keyword>
<evidence type="ECO:0008006" key="5">
    <source>
        <dbReference type="Google" id="ProtNLM"/>
    </source>
</evidence>
<feature type="repeat" description="PPR" evidence="2">
    <location>
        <begin position="852"/>
        <end position="886"/>
    </location>
</feature>
<dbReference type="Pfam" id="PF01535">
    <property type="entry name" value="PPR"/>
    <property type="match status" value="5"/>
</dbReference>
<dbReference type="PROSITE" id="PS51375">
    <property type="entry name" value="PPR"/>
    <property type="match status" value="12"/>
</dbReference>
<feature type="repeat" description="PPR" evidence="2">
    <location>
        <begin position="366"/>
        <end position="400"/>
    </location>
</feature>
<sequence>MFHSLCSLLHPQKLHFKQVRSLFSLFLNKHQFSTTSLQQPPLSPSIDNDVDLSSINPSGIAKSVFLRCSHLWEKKGETSSANPSLKHFLFKLSAISPETTRKFWRVSELKPEDVLEILLGFEFECQKFEIEAQKVKSLWGVFNWAIHQVRDFKHLPRSYEVMATMLVRVGLFREFEFLLSTMDSKGIPLDSNEIFSNLIEGYVGAGEPNSAISIYDRMRGQGLVPSLSSYCVILDFLVGKKETQLAFRVYVNMVEMGLGLSGAGTAIFENVIKLLCRDGKVQEAINLVRKIHTHGMEPSNIVLDAIASGYCEKKDYDDLLKFFVETECVPDVVVGNKVIFSLCRDFGMERANLFLQELEKAGFGPDEKTFGILIGWSCREGKLKNAFVHLSEILSRSLKPDVCSYNTLISGVFKEGMWKHAREIVYEMHDRGITPNLSTFRVLLAGYCEARQFDEVKVVVGEMAERGLIRLTSLEDPLSKAFMLLGLDPLTVKVIRDNDVGFSKTEFFDNLGNGLYLETDLIEYEKTMMKVLEDSLIPDFNPLILEDCDQGNFRSALVKVEEMVLWGQELSLNAFSILVKALCASSYSIGTIVSLLEKMPKLTGQLDQETLNLLVQALSEKGFTHNARIIFDGMIQRHSKIKMETHTALITGLLRKRNLTGLLNCWEVARLDKWSPKLKDCKALWGFLCQKGLPKEVLELFESMLVAFPHTRLHTCHDVLEKLCSTGFTSTAHALVEELQKQGFVLDHIAYSHLIKGFCKEKMISKAFIVLDFMLAKNLVPCLDTTILSIHQLCLASKFEKAVALKEIALRKHSSNSISVHCALMKGFCKLGMVGEAVDILQNMILRGLLPGNETCNVLIQGYCQTNTLREVKELLSIMIRNNLKVSISSYRNLVCLMCMMGRVSSALSVKELLLKERNPPHLIIYNILIFYLFRTRNSLFVDALLDELQQKGLQVDGVTYDFLVYGYSQCQEVSRSLHYLTTMMSMEHKPSNRSMRIIISCLCGDGELGKAMELSQEMESRGWIHGSIIQNAIVEGLLAQGKLQEAMRFLDGMVQKGLIPNSINYDNLIKLFCWYGRVDKAFDLFNLMLKKANIPSSSSYDYLIQDSCTCDKLDQALDLLTEMLDRNMKPSIKAWSVLIHNACQDGRITEAERLLNVMVQIGDMPTREMYCSVINRFYYESNLSKASDLLQTMQQNGYEPDFETHWSLISNLSNSDDKNSSNGSRSFLSKLLSESGFGRKKDCKAKLQ</sequence>
<evidence type="ECO:0000313" key="4">
    <source>
        <dbReference type="Proteomes" id="UP000306102"/>
    </source>
</evidence>